<dbReference type="InterPro" id="IPR003660">
    <property type="entry name" value="HAMP_dom"/>
</dbReference>
<dbReference type="GO" id="GO:0000155">
    <property type="term" value="F:phosphorelay sensor kinase activity"/>
    <property type="evidence" value="ECO:0007669"/>
    <property type="project" value="InterPro"/>
</dbReference>
<dbReference type="SUPFAM" id="SSF55874">
    <property type="entry name" value="ATPase domain of HSP90 chaperone/DNA topoisomerase II/histidine kinase"/>
    <property type="match status" value="1"/>
</dbReference>
<evidence type="ECO:0000256" key="6">
    <source>
        <dbReference type="ARBA" id="ARBA00022692"/>
    </source>
</evidence>
<keyword evidence="7 13" id="KW-0418">Kinase</keyword>
<dbReference type="InterPro" id="IPR003594">
    <property type="entry name" value="HATPase_dom"/>
</dbReference>
<name>A0A1I2Z197_9GAMM</name>
<proteinExistence type="predicted"/>
<dbReference type="STRING" id="442341.SAMN04487959_102297"/>
<evidence type="ECO:0000256" key="10">
    <source>
        <dbReference type="ARBA" id="ARBA00023136"/>
    </source>
</evidence>
<dbReference type="InterPro" id="IPR050428">
    <property type="entry name" value="TCS_sensor_his_kinase"/>
</dbReference>
<dbReference type="GO" id="GO:0005886">
    <property type="term" value="C:plasma membrane"/>
    <property type="evidence" value="ECO:0007669"/>
    <property type="project" value="TreeGrafter"/>
</dbReference>
<dbReference type="PANTHER" id="PTHR45436">
    <property type="entry name" value="SENSOR HISTIDINE KINASE YKOH"/>
    <property type="match status" value="1"/>
</dbReference>
<keyword evidence="6" id="KW-0812">Transmembrane</keyword>
<accession>A0A1I2Z197</accession>
<dbReference type="PRINTS" id="PR00344">
    <property type="entry name" value="BCTRLSENSOR"/>
</dbReference>
<keyword evidence="10" id="KW-0472">Membrane</keyword>
<evidence type="ECO:0000256" key="2">
    <source>
        <dbReference type="ARBA" id="ARBA00004370"/>
    </source>
</evidence>
<dbReference type="PANTHER" id="PTHR45436:SF5">
    <property type="entry name" value="SENSOR HISTIDINE KINASE TRCS"/>
    <property type="match status" value="1"/>
</dbReference>
<evidence type="ECO:0000313" key="14">
    <source>
        <dbReference type="Proteomes" id="UP000199040"/>
    </source>
</evidence>
<dbReference type="InterPro" id="IPR036890">
    <property type="entry name" value="HATPase_C_sf"/>
</dbReference>
<dbReference type="EMBL" id="FOPY01000002">
    <property type="protein sequence ID" value="SFH31667.1"/>
    <property type="molecule type" value="Genomic_DNA"/>
</dbReference>
<protein>
    <recommendedName>
        <fullName evidence="3">histidine kinase</fullName>
        <ecNumber evidence="3">2.7.13.3</ecNumber>
    </recommendedName>
</protein>
<evidence type="ECO:0000259" key="12">
    <source>
        <dbReference type="PROSITE" id="PS50885"/>
    </source>
</evidence>
<keyword evidence="4" id="KW-0597">Phosphoprotein</keyword>
<feature type="domain" description="HAMP" evidence="12">
    <location>
        <begin position="195"/>
        <end position="246"/>
    </location>
</feature>
<dbReference type="InterPro" id="IPR036097">
    <property type="entry name" value="HisK_dim/P_sf"/>
</dbReference>
<dbReference type="SMART" id="SM00387">
    <property type="entry name" value="HATPase_c"/>
    <property type="match status" value="1"/>
</dbReference>
<evidence type="ECO:0000256" key="9">
    <source>
        <dbReference type="ARBA" id="ARBA00023012"/>
    </source>
</evidence>
<evidence type="ECO:0000256" key="8">
    <source>
        <dbReference type="ARBA" id="ARBA00022989"/>
    </source>
</evidence>
<comment type="catalytic activity">
    <reaction evidence="1">
        <text>ATP + protein L-histidine = ADP + protein N-phospho-L-histidine.</text>
        <dbReference type="EC" id="2.7.13.3"/>
    </reaction>
</comment>
<dbReference type="PROSITE" id="PS50885">
    <property type="entry name" value="HAMP"/>
    <property type="match status" value="1"/>
</dbReference>
<keyword evidence="14" id="KW-1185">Reference proteome</keyword>
<dbReference type="SUPFAM" id="SSF47384">
    <property type="entry name" value="Homodimeric domain of signal transducing histidine kinase"/>
    <property type="match status" value="1"/>
</dbReference>
<reference evidence="13 14" key="1">
    <citation type="submission" date="2016-10" db="EMBL/GenBank/DDBJ databases">
        <authorList>
            <person name="de Groot N.N."/>
        </authorList>
    </citation>
    <scope>NUCLEOTIDE SEQUENCE [LARGE SCALE GENOMIC DNA]</scope>
    <source>
        <strain evidence="13 14">CGMCC 1.6848</strain>
    </source>
</reference>
<dbReference type="InterPro" id="IPR004358">
    <property type="entry name" value="Sig_transdc_His_kin-like_C"/>
</dbReference>
<gene>
    <name evidence="13" type="ORF">SAMN04487959_102297</name>
</gene>
<dbReference type="Pfam" id="PF02518">
    <property type="entry name" value="HATPase_c"/>
    <property type="match status" value="1"/>
</dbReference>
<feature type="domain" description="Histidine kinase" evidence="11">
    <location>
        <begin position="254"/>
        <end position="453"/>
    </location>
</feature>
<dbReference type="Proteomes" id="UP000199040">
    <property type="component" value="Unassembled WGS sequence"/>
</dbReference>
<evidence type="ECO:0000256" key="7">
    <source>
        <dbReference type="ARBA" id="ARBA00022777"/>
    </source>
</evidence>
<evidence type="ECO:0000256" key="1">
    <source>
        <dbReference type="ARBA" id="ARBA00000085"/>
    </source>
</evidence>
<dbReference type="Gene3D" id="3.30.565.10">
    <property type="entry name" value="Histidine kinase-like ATPase, C-terminal domain"/>
    <property type="match status" value="1"/>
</dbReference>
<evidence type="ECO:0000256" key="5">
    <source>
        <dbReference type="ARBA" id="ARBA00022679"/>
    </source>
</evidence>
<dbReference type="PROSITE" id="PS50109">
    <property type="entry name" value="HIS_KIN"/>
    <property type="match status" value="1"/>
</dbReference>
<evidence type="ECO:0000313" key="13">
    <source>
        <dbReference type="EMBL" id="SFH31667.1"/>
    </source>
</evidence>
<dbReference type="InterPro" id="IPR005467">
    <property type="entry name" value="His_kinase_dom"/>
</dbReference>
<organism evidence="13 14">
    <name type="scientific">Modicisalibacter xianhensis</name>
    <dbReference type="NCBI Taxonomy" id="442341"/>
    <lineage>
        <taxon>Bacteria</taxon>
        <taxon>Pseudomonadati</taxon>
        <taxon>Pseudomonadota</taxon>
        <taxon>Gammaproteobacteria</taxon>
        <taxon>Oceanospirillales</taxon>
        <taxon>Halomonadaceae</taxon>
        <taxon>Modicisalibacter</taxon>
    </lineage>
</organism>
<comment type="subcellular location">
    <subcellularLocation>
        <location evidence="2">Membrane</location>
    </subcellularLocation>
</comment>
<dbReference type="RefSeq" id="WP_244890862.1">
    <property type="nucleotide sequence ID" value="NZ_FOPY01000002.1"/>
</dbReference>
<keyword evidence="8" id="KW-1133">Transmembrane helix</keyword>
<dbReference type="Gene3D" id="1.10.287.130">
    <property type="match status" value="1"/>
</dbReference>
<keyword evidence="5" id="KW-0808">Transferase</keyword>
<keyword evidence="9" id="KW-0902">Two-component regulatory system</keyword>
<dbReference type="EC" id="2.7.13.3" evidence="3"/>
<sequence>MKARLRALAARPAGWSLGKRLLAVALMLVLIVLPLAGAGLAYNFRAAVTASFDQRLASLLHVLLAELEIDPANRQLQLPVSLGEARFDRVFSGWYWQVTDGHGTARVSRSLWDQRLPVTEAEGMTLRNLIGPRGEPLRVIERDVRLPGHPYPLHVSVAASREELEAEVAHFQWLLTLSLVALAGLLLGGLAIQIRWGLAPLRRLLANLEAVEAGQAERLDPRLPGELSDLASAMNEVLERDRRLIERGRAAAGNLAHALKTPISVLHTVADRLPEAQREQVRQEVTRLDEAVRHHLARASAASGATLAGRMNIGEVIAPVVEGLARLAQRRGIVLQRHIDPALSVRMDPQDLQELVGNLLDNALRWADRRVVLEVVGEPEGVGLHIEDDGPGMTPEQREAALARGARLDERRSGSGLGLAIVEELVTLYGGRLTLERARLGGLAARVWLPGGTLVSHPSRQLSSADG</sequence>
<dbReference type="AlphaFoldDB" id="A0A1I2Z197"/>
<evidence type="ECO:0000259" key="11">
    <source>
        <dbReference type="PROSITE" id="PS50109"/>
    </source>
</evidence>
<evidence type="ECO:0000256" key="4">
    <source>
        <dbReference type="ARBA" id="ARBA00022553"/>
    </source>
</evidence>
<evidence type="ECO:0000256" key="3">
    <source>
        <dbReference type="ARBA" id="ARBA00012438"/>
    </source>
</evidence>